<dbReference type="OrthoDB" id="9807880at2"/>
<evidence type="ECO:0000313" key="4">
    <source>
        <dbReference type="Proteomes" id="UP000216411"/>
    </source>
</evidence>
<reference evidence="2 5" key="2">
    <citation type="submission" date="2018-05" db="EMBL/GenBank/DDBJ databases">
        <title>Genomic Encyclopedia of Type Strains, Phase IV (KMG-IV): sequencing the most valuable type-strain genomes for metagenomic binning, comparative biology and taxonomic classification.</title>
        <authorList>
            <person name="Goeker M."/>
        </authorList>
    </citation>
    <scope>NUCLEOTIDE SEQUENCE [LARGE SCALE GENOMIC DNA]</scope>
    <source>
        <strain evidence="2 5">DSM 28816</strain>
    </source>
</reference>
<evidence type="ECO:0000313" key="3">
    <source>
        <dbReference type="EMBL" id="RDY30425.1"/>
    </source>
</evidence>
<sequence>MILFDPLWETLKRKKITTYYLIKNYNLSRGTLDNLKHNRSVTLNTINELCSILDCEIEDVIKYVKDSDEKCL</sequence>
<dbReference type="GO" id="GO:0003677">
    <property type="term" value="F:DNA binding"/>
    <property type="evidence" value="ECO:0007669"/>
    <property type="project" value="UniProtKB-KW"/>
</dbReference>
<dbReference type="AlphaFoldDB" id="A0A255I6V6"/>
<reference evidence="3" key="3">
    <citation type="submission" date="2018-07" db="EMBL/GenBank/DDBJ databases">
        <authorList>
            <person name="Quirk P.G."/>
            <person name="Krulwich T.A."/>
        </authorList>
    </citation>
    <scope>NUCLEOTIDE SEQUENCE</scope>
    <source>
        <strain evidence="3">CCRI-19302</strain>
    </source>
</reference>
<proteinExistence type="predicted"/>
<dbReference type="Proteomes" id="UP000247523">
    <property type="component" value="Unassembled WGS sequence"/>
</dbReference>
<dbReference type="InterPro" id="IPR001387">
    <property type="entry name" value="Cro/C1-type_HTH"/>
</dbReference>
<dbReference type="RefSeq" id="WP_094378437.1">
    <property type="nucleotide sequence ID" value="NZ_NOKA02000037.1"/>
</dbReference>
<reference evidence="3 4" key="1">
    <citation type="journal article" date="2017" name="Genome Announc.">
        <title>Draft Genome Sequence of a Sporulating and Motile Strain of Lachnotalea glycerini Isolated from Water in Quebec City, Canada.</title>
        <authorList>
            <person name="Maheux A.F."/>
            <person name="Boudreau D.K."/>
            <person name="Berube E."/>
            <person name="Boissinot M."/>
            <person name="Raymond F."/>
            <person name="Brodeur S."/>
            <person name="Corbeil J."/>
            <person name="Isabel S."/>
            <person name="Omar R.F."/>
            <person name="Bergeron M.G."/>
        </authorList>
    </citation>
    <scope>NUCLEOTIDE SEQUENCE [LARGE SCALE GENOMIC DNA]</scope>
    <source>
        <strain evidence="3 4">CCRI-19302</strain>
    </source>
</reference>
<name>A0A255I6V6_9FIRM</name>
<gene>
    <name evidence="2" type="ORF">C8E03_111122</name>
    <name evidence="3" type="ORF">CG710_014590</name>
</gene>
<dbReference type="InterPro" id="IPR010982">
    <property type="entry name" value="Lambda_DNA-bd_dom_sf"/>
</dbReference>
<dbReference type="Gene3D" id="1.10.260.40">
    <property type="entry name" value="lambda repressor-like DNA-binding domains"/>
    <property type="match status" value="1"/>
</dbReference>
<dbReference type="Proteomes" id="UP000216411">
    <property type="component" value="Unassembled WGS sequence"/>
</dbReference>
<evidence type="ECO:0000313" key="5">
    <source>
        <dbReference type="Proteomes" id="UP000247523"/>
    </source>
</evidence>
<keyword evidence="4" id="KW-1185">Reference proteome</keyword>
<evidence type="ECO:0000259" key="1">
    <source>
        <dbReference type="Pfam" id="PF13443"/>
    </source>
</evidence>
<protein>
    <submittedName>
        <fullName evidence="2 3">XRE family transcriptional regulator</fullName>
    </submittedName>
</protein>
<keyword evidence="2" id="KW-0238">DNA-binding</keyword>
<comment type="caution">
    <text evidence="2">The sequence shown here is derived from an EMBL/GenBank/DDBJ whole genome shotgun (WGS) entry which is preliminary data.</text>
</comment>
<dbReference type="SUPFAM" id="SSF47413">
    <property type="entry name" value="lambda repressor-like DNA-binding domains"/>
    <property type="match status" value="1"/>
</dbReference>
<organism evidence="2 5">
    <name type="scientific">Lachnotalea glycerini</name>
    <dbReference type="NCBI Taxonomy" id="1763509"/>
    <lineage>
        <taxon>Bacteria</taxon>
        <taxon>Bacillati</taxon>
        <taxon>Bacillota</taxon>
        <taxon>Clostridia</taxon>
        <taxon>Lachnospirales</taxon>
        <taxon>Lachnospiraceae</taxon>
        <taxon>Lachnotalea</taxon>
    </lineage>
</organism>
<evidence type="ECO:0000313" key="2">
    <source>
        <dbReference type="EMBL" id="PXV86922.1"/>
    </source>
</evidence>
<dbReference type="Pfam" id="PF13443">
    <property type="entry name" value="HTH_26"/>
    <property type="match status" value="1"/>
</dbReference>
<feature type="domain" description="HTH cro/C1-type" evidence="1">
    <location>
        <begin position="7"/>
        <end position="66"/>
    </location>
</feature>
<dbReference type="EMBL" id="NOKA02000037">
    <property type="protein sequence ID" value="RDY30425.1"/>
    <property type="molecule type" value="Genomic_DNA"/>
</dbReference>
<accession>A0A255I6V6</accession>
<dbReference type="EMBL" id="QICS01000011">
    <property type="protein sequence ID" value="PXV86922.1"/>
    <property type="molecule type" value="Genomic_DNA"/>
</dbReference>